<evidence type="ECO:0000256" key="3">
    <source>
        <dbReference type="ARBA" id="ARBA00022679"/>
    </source>
</evidence>
<evidence type="ECO:0000313" key="10">
    <source>
        <dbReference type="EMBL" id="KAI3957725.1"/>
    </source>
</evidence>
<dbReference type="PANTHER" id="PTHR45863">
    <property type="entry name" value="SERINE/THREONINE-PROTEIN KINASE BSK5"/>
    <property type="match status" value="1"/>
</dbReference>
<keyword evidence="11" id="KW-1185">Reference proteome</keyword>
<comment type="subcellular location">
    <subcellularLocation>
        <location evidence="1">Endomembrane system</location>
    </subcellularLocation>
</comment>
<sequence length="161" mass="17904">MIFNSQGSEGSAAEEDVQNTLNWSRGRVTPENVIYSFGTLLLDLLSGKHIPHSHALDLIRDRNLQMLTDSCLEGDSFQITMKETEIPSHVLMGIPYGATFTPLSPLAEACSRMDLTAVHDMFENTGYKDDEGIANELSFQIFHFPMTSQGNILVVRLTQLV</sequence>
<proteinExistence type="predicted"/>
<dbReference type="EMBL" id="JAJJMB010009858">
    <property type="protein sequence ID" value="KAI3912042.1"/>
    <property type="molecule type" value="Genomic_DNA"/>
</dbReference>
<dbReference type="GO" id="GO:0005524">
    <property type="term" value="F:ATP binding"/>
    <property type="evidence" value="ECO:0007669"/>
    <property type="project" value="UniProtKB-KW"/>
</dbReference>
<evidence type="ECO:0000256" key="7">
    <source>
        <dbReference type="ARBA" id="ARBA00023136"/>
    </source>
</evidence>
<evidence type="ECO:0000256" key="4">
    <source>
        <dbReference type="ARBA" id="ARBA00022741"/>
    </source>
</evidence>
<name>A0AAD4TF17_9MAGN</name>
<keyword evidence="2" id="KW-1003">Cell membrane</keyword>
<dbReference type="Proteomes" id="UP001202328">
    <property type="component" value="Unassembled WGS sequence"/>
</dbReference>
<dbReference type="InterPro" id="IPR058209">
    <property type="entry name" value="TPR_BSK1_C"/>
</dbReference>
<keyword evidence="3" id="KW-0808">Transferase</keyword>
<evidence type="ECO:0000313" key="9">
    <source>
        <dbReference type="EMBL" id="KAI3912042.1"/>
    </source>
</evidence>
<evidence type="ECO:0000259" key="8">
    <source>
        <dbReference type="Pfam" id="PF25575"/>
    </source>
</evidence>
<gene>
    <name evidence="9" type="ORF">MKW98_007569</name>
    <name evidence="10" type="ORF">MKW98_032367</name>
</gene>
<keyword evidence="7" id="KW-0472">Membrane</keyword>
<dbReference type="Gene3D" id="1.10.510.10">
    <property type="entry name" value="Transferase(Phosphotransferase) domain 1"/>
    <property type="match status" value="1"/>
</dbReference>
<feature type="domain" description="Serine/threonine-protein kinase BSK1-like TPR repeats" evidence="8">
    <location>
        <begin position="108"/>
        <end position="147"/>
    </location>
</feature>
<dbReference type="GO" id="GO:0004672">
    <property type="term" value="F:protein kinase activity"/>
    <property type="evidence" value="ECO:0007669"/>
    <property type="project" value="InterPro"/>
</dbReference>
<accession>A0AAD4TF17</accession>
<comment type="caution">
    <text evidence="10">The sequence shown here is derived from an EMBL/GenBank/DDBJ whole genome shotgun (WGS) entry which is preliminary data.</text>
</comment>
<dbReference type="GO" id="GO:0012505">
    <property type="term" value="C:endomembrane system"/>
    <property type="evidence" value="ECO:0007669"/>
    <property type="project" value="UniProtKB-SubCell"/>
</dbReference>
<dbReference type="GO" id="GO:0009742">
    <property type="term" value="P:brassinosteroid mediated signaling pathway"/>
    <property type="evidence" value="ECO:0007669"/>
    <property type="project" value="InterPro"/>
</dbReference>
<evidence type="ECO:0000256" key="6">
    <source>
        <dbReference type="ARBA" id="ARBA00022840"/>
    </source>
</evidence>
<organism evidence="10 11">
    <name type="scientific">Papaver atlanticum</name>
    <dbReference type="NCBI Taxonomy" id="357466"/>
    <lineage>
        <taxon>Eukaryota</taxon>
        <taxon>Viridiplantae</taxon>
        <taxon>Streptophyta</taxon>
        <taxon>Embryophyta</taxon>
        <taxon>Tracheophyta</taxon>
        <taxon>Spermatophyta</taxon>
        <taxon>Magnoliopsida</taxon>
        <taxon>Ranunculales</taxon>
        <taxon>Papaveraceae</taxon>
        <taxon>Papaveroideae</taxon>
        <taxon>Papaver</taxon>
    </lineage>
</organism>
<dbReference type="Pfam" id="PF25575">
    <property type="entry name" value="TPR_BSK1_C"/>
    <property type="match status" value="1"/>
</dbReference>
<evidence type="ECO:0000256" key="2">
    <source>
        <dbReference type="ARBA" id="ARBA00022475"/>
    </source>
</evidence>
<keyword evidence="4" id="KW-0547">Nucleotide-binding</keyword>
<evidence type="ECO:0000256" key="5">
    <source>
        <dbReference type="ARBA" id="ARBA00022777"/>
    </source>
</evidence>
<dbReference type="PANTHER" id="PTHR45863:SF47">
    <property type="entry name" value="SERINE_THREONINE-PROTEIN KINASE BSK3"/>
    <property type="match status" value="1"/>
</dbReference>
<evidence type="ECO:0000256" key="1">
    <source>
        <dbReference type="ARBA" id="ARBA00004308"/>
    </source>
</evidence>
<protein>
    <recommendedName>
        <fullName evidence="8">Serine/threonine-protein kinase BSK1-like TPR repeats domain-containing protein</fullName>
    </recommendedName>
</protein>
<keyword evidence="6" id="KW-0067">ATP-binding</keyword>
<keyword evidence="5" id="KW-0418">Kinase</keyword>
<dbReference type="EMBL" id="JAJJMB010001251">
    <property type="protein sequence ID" value="KAI3957725.1"/>
    <property type="molecule type" value="Genomic_DNA"/>
</dbReference>
<evidence type="ECO:0000313" key="11">
    <source>
        <dbReference type="Proteomes" id="UP001202328"/>
    </source>
</evidence>
<dbReference type="AlphaFoldDB" id="A0AAD4TF17"/>
<reference evidence="10" key="1">
    <citation type="submission" date="2022-04" db="EMBL/GenBank/DDBJ databases">
        <title>A functionally conserved STORR gene fusion in Papaver species that diverged 16.8 million years ago.</title>
        <authorList>
            <person name="Catania T."/>
        </authorList>
    </citation>
    <scope>NUCLEOTIDE SEQUENCE</scope>
    <source>
        <strain evidence="10">S-188037</strain>
    </source>
</reference>
<dbReference type="InterPro" id="IPR045845">
    <property type="entry name" value="BSK"/>
</dbReference>